<sequence length="167" mass="19796">MGNCFSQSASCQRPLLIMIGLDAVVKLLYYTNQDQEQWKAQLQQQDIIQNKYQGYWRSRQLRNLWKHYMKNSKGIIYIIDCSDKERMDETKSELYRMLLNPLMLGQPHLIYSNKQDLVKMKSEELEVELNINKICKNWHIQPSSSITGEGLQEGLNWIQEQLQLQLK</sequence>
<evidence type="ECO:0000256" key="3">
    <source>
        <dbReference type="PIRSR" id="PIRSR606689-1"/>
    </source>
</evidence>
<name>Q3SDQ9_PARTE</name>
<dbReference type="EMBL" id="CR932536">
    <property type="protein sequence ID" value="CAI39299.1"/>
    <property type="molecule type" value="Genomic_DNA"/>
</dbReference>
<keyword evidence="2 3" id="KW-0342">GTP-binding</keyword>
<feature type="binding site" evidence="3">
    <location>
        <begin position="113"/>
        <end position="116"/>
    </location>
    <ligand>
        <name>GTP</name>
        <dbReference type="ChEBI" id="CHEBI:37565"/>
    </ligand>
</feature>
<evidence type="ECO:0000256" key="2">
    <source>
        <dbReference type="ARBA" id="ARBA00023134"/>
    </source>
</evidence>
<dbReference type="SUPFAM" id="SSF52540">
    <property type="entry name" value="P-loop containing nucleoside triphosphate hydrolases"/>
    <property type="match status" value="1"/>
</dbReference>
<dbReference type="GO" id="GO:0003924">
    <property type="term" value="F:GTPase activity"/>
    <property type="evidence" value="ECO:0007669"/>
    <property type="project" value="InterPro"/>
</dbReference>
<dbReference type="PROSITE" id="PS51417">
    <property type="entry name" value="ARF"/>
    <property type="match status" value="1"/>
</dbReference>
<dbReference type="SMART" id="SM00177">
    <property type="entry name" value="ARF"/>
    <property type="match status" value="1"/>
</dbReference>
<protein>
    <submittedName>
        <fullName evidence="4">Rab_C60 protein</fullName>
    </submittedName>
</protein>
<keyword evidence="1 3" id="KW-0547">Nucleotide-binding</keyword>
<organism evidence="4">
    <name type="scientific">Paramecium tetraurelia</name>
    <dbReference type="NCBI Taxonomy" id="5888"/>
    <lineage>
        <taxon>Eukaryota</taxon>
        <taxon>Sar</taxon>
        <taxon>Alveolata</taxon>
        <taxon>Ciliophora</taxon>
        <taxon>Intramacronucleata</taxon>
        <taxon>Oligohymenophorea</taxon>
        <taxon>Peniculida</taxon>
        <taxon>Parameciidae</taxon>
        <taxon>Paramecium</taxon>
    </lineage>
</organism>
<dbReference type="AlphaFoldDB" id="Q3SDQ9"/>
<reference evidence="4" key="2">
    <citation type="submission" date="2005-09" db="EMBL/GenBank/DDBJ databases">
        <title>Paramecium tetraurelia small GTP-binding-related protein genes.</title>
        <authorList>
            <person name="Cohen J."/>
        </authorList>
    </citation>
    <scope>NUCLEOTIDE SEQUENCE</scope>
</reference>
<dbReference type="InterPro" id="IPR006689">
    <property type="entry name" value="Small_GTPase_ARF/SAR"/>
</dbReference>
<reference evidence="4" key="1">
    <citation type="submission" date="2005-01" db="EMBL/GenBank/DDBJ databases">
        <authorList>
            <person name="Genoscope"/>
        </authorList>
    </citation>
    <scope>NUCLEOTIDE SEQUENCE</scope>
</reference>
<dbReference type="PRINTS" id="PR00328">
    <property type="entry name" value="SAR1GTPBP"/>
</dbReference>
<proteinExistence type="predicted"/>
<dbReference type="InterPro" id="IPR024156">
    <property type="entry name" value="Small_GTPase_ARF"/>
</dbReference>
<dbReference type="Gene3D" id="3.40.50.300">
    <property type="entry name" value="P-loop containing nucleotide triphosphate hydrolases"/>
    <property type="match status" value="1"/>
</dbReference>
<evidence type="ECO:0000313" key="4">
    <source>
        <dbReference type="EMBL" id="CAI39299.1"/>
    </source>
</evidence>
<gene>
    <name evidence="4" type="primary">rab_C60</name>
</gene>
<dbReference type="GO" id="GO:0005525">
    <property type="term" value="F:GTP binding"/>
    <property type="evidence" value="ECO:0007669"/>
    <property type="project" value="UniProtKB-KW"/>
</dbReference>
<dbReference type="InterPro" id="IPR027417">
    <property type="entry name" value="P-loop_NTPase"/>
</dbReference>
<evidence type="ECO:0000256" key="1">
    <source>
        <dbReference type="ARBA" id="ARBA00022741"/>
    </source>
</evidence>
<accession>Q3SDQ9</accession>
<dbReference type="Pfam" id="PF00025">
    <property type="entry name" value="Arf"/>
    <property type="match status" value="1"/>
</dbReference>
<dbReference type="PANTHER" id="PTHR11711">
    <property type="entry name" value="ADP RIBOSYLATION FACTOR-RELATED"/>
    <property type="match status" value="1"/>
</dbReference>